<comment type="caution">
    <text evidence="4">The sequence shown here is derived from an EMBL/GenBank/DDBJ whole genome shotgun (WGS) entry which is preliminary data.</text>
</comment>
<evidence type="ECO:0000313" key="4">
    <source>
        <dbReference type="EMBL" id="MBS7811852.1"/>
    </source>
</evidence>
<feature type="transmembrane region" description="Helical" evidence="1">
    <location>
        <begin position="272"/>
        <end position="294"/>
    </location>
</feature>
<dbReference type="Proteomes" id="UP000766336">
    <property type="component" value="Unassembled WGS sequence"/>
</dbReference>
<keyword evidence="1" id="KW-0472">Membrane</keyword>
<feature type="signal peptide" evidence="2">
    <location>
        <begin position="1"/>
        <end position="15"/>
    </location>
</feature>
<keyword evidence="5" id="KW-1185">Reference proteome</keyword>
<feature type="domain" description="DUF7939" evidence="3">
    <location>
        <begin position="302"/>
        <end position="381"/>
    </location>
</feature>
<evidence type="ECO:0000256" key="2">
    <source>
        <dbReference type="SAM" id="SignalP"/>
    </source>
</evidence>
<proteinExistence type="predicted"/>
<accession>A0ABS5QG05</accession>
<dbReference type="EMBL" id="JAHCDA010000002">
    <property type="protein sequence ID" value="MBS7811852.1"/>
    <property type="molecule type" value="Genomic_DNA"/>
</dbReference>
<keyword evidence="2" id="KW-0732">Signal</keyword>
<protein>
    <submittedName>
        <fullName evidence="4">BatD family protein</fullName>
    </submittedName>
</protein>
<keyword evidence="1" id="KW-1133">Transmembrane helix</keyword>
<evidence type="ECO:0000256" key="1">
    <source>
        <dbReference type="SAM" id="Phobius"/>
    </source>
</evidence>
<gene>
    <name evidence="4" type="ORF">KHU32_12960</name>
</gene>
<organism evidence="4 5">
    <name type="scientific">Roseococcus pinisoli</name>
    <dbReference type="NCBI Taxonomy" id="2835040"/>
    <lineage>
        <taxon>Bacteria</taxon>
        <taxon>Pseudomonadati</taxon>
        <taxon>Pseudomonadota</taxon>
        <taxon>Alphaproteobacteria</taxon>
        <taxon>Acetobacterales</taxon>
        <taxon>Roseomonadaceae</taxon>
        <taxon>Roseococcus</taxon>
    </lineage>
</organism>
<evidence type="ECO:0000259" key="3">
    <source>
        <dbReference type="Pfam" id="PF25607"/>
    </source>
</evidence>
<dbReference type="InterPro" id="IPR057699">
    <property type="entry name" value="DUF7939"/>
</dbReference>
<evidence type="ECO:0000313" key="5">
    <source>
        <dbReference type="Proteomes" id="UP000766336"/>
    </source>
</evidence>
<feature type="chain" id="PRO_5045993109" evidence="2">
    <location>
        <begin position="16"/>
        <end position="405"/>
    </location>
</feature>
<dbReference type="RefSeq" id="WP_213670499.1">
    <property type="nucleotide sequence ID" value="NZ_JAHCDA010000002.1"/>
</dbReference>
<sequence length="405" mass="43804">MRFLPLLFLALPALAQEAPLALRLEVSPQGPVWIGQRVTVTLTALTPTRFASSPNFPELAPESRAIVLPEGTTVPGSDRVGGANHVTLQHSYDLFPAQAGTLVLPRIGMSARVGDGGEATAEVDGLRIQVRAPPGATDLSRLVVAPEFQLTATTDRPPEGLRVGEAITRTLRLEARDTASMLLPVALWGRPEGVAVYPDPPELHDETSRGNLRATRQERAAYVPQRPGAVELPGFAFTWFEPRAGRMQTVSVAPIRFEALPAEAVPPSGRPFPWLAAGALALFLAAIGGFIPFLRRSRHAPEREAFAALREACRADRAPAAFASLYRWRDTLARPVSGAATDATSLLKEARRLEDLLYAKAPSSDWRGSALLRAAKAARHRLLHPAVRRPQAQLLPELNPTAPQR</sequence>
<dbReference type="PANTHER" id="PTHR40940:SF1">
    <property type="entry name" value="PROTEIN BATD"/>
    <property type="match status" value="1"/>
</dbReference>
<dbReference type="Pfam" id="PF25607">
    <property type="entry name" value="DUF7939"/>
    <property type="match status" value="1"/>
</dbReference>
<reference evidence="4 5" key="1">
    <citation type="submission" date="2021-05" db="EMBL/GenBank/DDBJ databases">
        <title>Roseococcus sp. XZZS9, whole genome shotgun sequencing project.</title>
        <authorList>
            <person name="Zhao G."/>
            <person name="Shen L."/>
        </authorList>
    </citation>
    <scope>NUCLEOTIDE SEQUENCE [LARGE SCALE GENOMIC DNA]</scope>
    <source>
        <strain evidence="4 5">XZZS9</strain>
    </source>
</reference>
<dbReference type="PANTHER" id="PTHR40940">
    <property type="entry name" value="PROTEIN BATD-RELATED"/>
    <property type="match status" value="1"/>
</dbReference>
<dbReference type="InterPro" id="IPR025738">
    <property type="entry name" value="BatD"/>
</dbReference>
<keyword evidence="1" id="KW-0812">Transmembrane</keyword>
<name>A0ABS5QG05_9PROT</name>